<keyword evidence="4" id="KW-1185">Reference proteome</keyword>
<dbReference type="EMBL" id="NRSH01000046">
    <property type="protein sequence ID" value="MBK1726497.1"/>
    <property type="molecule type" value="Genomic_DNA"/>
</dbReference>
<keyword evidence="2" id="KW-0535">Nitrogen fixation</keyword>
<evidence type="ECO:0000313" key="4">
    <source>
        <dbReference type="Proteomes" id="UP000738126"/>
    </source>
</evidence>
<dbReference type="Proteomes" id="UP000738126">
    <property type="component" value="Unassembled WGS sequence"/>
</dbReference>
<evidence type="ECO:0000313" key="3">
    <source>
        <dbReference type="EMBL" id="MBK1726497.1"/>
    </source>
</evidence>
<comment type="similarity">
    <text evidence="1">Belongs to the NifZ family.</text>
</comment>
<organism evidence="3 4">
    <name type="scientific">Halorhodospira neutriphila</name>
    <dbReference type="NCBI Taxonomy" id="168379"/>
    <lineage>
        <taxon>Bacteria</taxon>
        <taxon>Pseudomonadati</taxon>
        <taxon>Pseudomonadota</taxon>
        <taxon>Gammaproteobacteria</taxon>
        <taxon>Chromatiales</taxon>
        <taxon>Ectothiorhodospiraceae</taxon>
        <taxon>Halorhodospira</taxon>
    </lineage>
</organism>
<dbReference type="Pfam" id="PF04319">
    <property type="entry name" value="NifZ"/>
    <property type="match status" value="1"/>
</dbReference>
<gene>
    <name evidence="3" type="ORF">CKO13_05570</name>
</gene>
<evidence type="ECO:0000256" key="2">
    <source>
        <dbReference type="ARBA" id="ARBA00023231"/>
    </source>
</evidence>
<dbReference type="InterPro" id="IPR007415">
    <property type="entry name" value="Nitrogenase_MoFe_mat_NifZ"/>
</dbReference>
<reference evidence="3 4" key="1">
    <citation type="journal article" date="2020" name="Microorganisms">
        <title>Osmotic Adaptation and Compatible Solute Biosynthesis of Phototrophic Bacteria as Revealed from Genome Analyses.</title>
        <authorList>
            <person name="Imhoff J.F."/>
            <person name="Rahn T."/>
            <person name="Kunzel S."/>
            <person name="Keller A."/>
            <person name="Neulinger S.C."/>
        </authorList>
    </citation>
    <scope>NUCLEOTIDE SEQUENCE [LARGE SCALE GENOMIC DNA]</scope>
    <source>
        <strain evidence="3 4">DSM 15116</strain>
    </source>
</reference>
<dbReference type="RefSeq" id="WP_338034590.1">
    <property type="nucleotide sequence ID" value="NZ_NRSH01000046.1"/>
</dbReference>
<proteinExistence type="inferred from homology"/>
<name>A0ABS1E5M4_9GAMM</name>
<sequence>MAAFEIGAAVRVVRNVRDDGTYPGAERGERLVARGSVGYVRDRGTFLQDQVVYAVEFVEAGRVVGCREAELIPAEVPWVATRFEARDRVTPLRRLAVDGEVVAAPGAVGEVLRVLRDREPEPAYHVRLAGRTLVVPESRLAEAGEALGGDAERDTEGIRDG</sequence>
<evidence type="ECO:0000256" key="1">
    <source>
        <dbReference type="ARBA" id="ARBA00008027"/>
    </source>
</evidence>
<accession>A0ABS1E5M4</accession>
<protein>
    <submittedName>
        <fullName evidence="3">Nitrogen fixation protein NifZ</fullName>
    </submittedName>
</protein>
<comment type="caution">
    <text evidence="3">The sequence shown here is derived from an EMBL/GenBank/DDBJ whole genome shotgun (WGS) entry which is preliminary data.</text>
</comment>